<sequence length="1172" mass="130826">MRITLIQILLMAFFVSLVSAADVKGQEILNRQITLDAHDKKIKSILHDIEKQISVIFTYRPDQIEDSKKVSVKADRSKLSEVLEQLFGPKVEFIVNGEEILITTIPAASMQSEKVDIPGVPTLFEVSGTIVDEEGESLPGVNVIEKGTSSGTVSNAEGKFTLKVFSESSTLVFSFIGYRTQEVSVSGRSVIDVTLDPDIQALEEVVVVGYGTQKKVNLTGAVNQVSGDDFRDRPATTISSMLQGAMPNLNIRMASGTPGQMGSLNIRGITSISGNSAQAGSPLVLIDGIPGTLDRLNPEEVQSISVLKDASSAAIYGARGAFGVVLVTTKSGNAGKTVIRYNNSFGFSTPTVSTDFLTTAYDWMKLNDSALAHIGGYSGYTESDYAELLKRRNDKTEDPSRPWVTIQNRNGKDQYVYYGNYDWWDIMFTKYQPMQNHNISLSGGNDMISYMVNGNMKMQDGIMRIHTDKYSSKTLRTKIAAKLNPWLKISNNTNFYHSSYDYFGREGGGSANFTHINVHASPAYAPINPDGTASYITGLNNYDIGDGIFAMLINGNTRGRDRKYELTTINEVTITPLKDLNITANYSYNMYTDPSYYRQAPATYSLYPDVVEVTPKYNVNKLTESQQFNQVQVVNVYADYFRNFNEKHNVKVLVGYNQELNTPKKITAERFDIASETLNDLSLGTGDATATGGSSEYALRGVFYRLNYDYQGKYLLETNGRYDGSSRFPKASRWGFFPSVSAGWRVSEENFFSPLGGVISDLKLRGSIGSLGNQAVSSSYPYISTMTPGTMSYIFEGQQAKYFNPPAPVSNNLTWEEVTSINGGIDISFLRDRLSISYDRYKRTTSGMLSNGVKLPNVFGATEPLVNVASLETKGFELSMDWRDEVMVGGKPLRYNATATLSDNYAVITRINNPTRQINDLYEGKKVGEIWGYITNGFFETDAEAKTYPVDQRWLNKVRQDNNIPLRAGDLRWLDLDGDGKISSGTNTVDDPGDQKVIGNTTPRYMYALNLGADWNNFDFSIFFQGLGKMDWYPGSNADRFWGPYSRPYFSFIPEDFEKDVYSETNRNAYFPNLLAYVALNANNELRATNNRYLQDLAYVRLKNLTIGYTLPRDLLSRFKIQRLRVFASGENLLTWTKLRTKYIDPEQAMSQADGRVYPFSKTYAFGIDLSF</sequence>
<dbReference type="NCBIfam" id="TIGR04057">
    <property type="entry name" value="SusC_RagA_signa"/>
    <property type="match status" value="1"/>
</dbReference>
<keyword evidence="1 2" id="KW-0472">Membrane</keyword>
<dbReference type="InterPro" id="IPR012910">
    <property type="entry name" value="Plug_dom"/>
</dbReference>
<feature type="domain" description="TonB-dependent receptor-like beta-barrel" evidence="4">
    <location>
        <begin position="517"/>
        <end position="1133"/>
    </location>
</feature>
<dbReference type="InterPro" id="IPR008969">
    <property type="entry name" value="CarboxyPept-like_regulatory"/>
</dbReference>
<gene>
    <name evidence="6" type="ORF">KK060_15105</name>
</gene>
<comment type="caution">
    <text evidence="6">The sequence shown here is derived from an EMBL/GenBank/DDBJ whole genome shotgun (WGS) entry which is preliminary data.</text>
</comment>
<feature type="chain" id="PRO_5046425815" evidence="3">
    <location>
        <begin position="21"/>
        <end position="1172"/>
    </location>
</feature>
<dbReference type="InterPro" id="IPR023996">
    <property type="entry name" value="TonB-dep_OMP_SusC/RagA"/>
</dbReference>
<feature type="domain" description="TonB-dependent receptor plug" evidence="5">
    <location>
        <begin position="215"/>
        <end position="324"/>
    </location>
</feature>
<dbReference type="InterPro" id="IPR039426">
    <property type="entry name" value="TonB-dep_rcpt-like"/>
</dbReference>
<dbReference type="Pfam" id="PF00593">
    <property type="entry name" value="TonB_dep_Rec_b-barrel"/>
    <property type="match status" value="1"/>
</dbReference>
<keyword evidence="3" id="KW-0732">Signal</keyword>
<comment type="similarity">
    <text evidence="1 2">Belongs to the TonB-dependent receptor family.</text>
</comment>
<evidence type="ECO:0000313" key="7">
    <source>
        <dbReference type="Proteomes" id="UP000772618"/>
    </source>
</evidence>
<evidence type="ECO:0000256" key="1">
    <source>
        <dbReference type="PROSITE-ProRule" id="PRU01360"/>
    </source>
</evidence>
<evidence type="ECO:0000256" key="3">
    <source>
        <dbReference type="SAM" id="SignalP"/>
    </source>
</evidence>
<dbReference type="EMBL" id="JAHESD010000035">
    <property type="protein sequence ID" value="MBT1704620.1"/>
    <property type="molecule type" value="Genomic_DNA"/>
</dbReference>
<organism evidence="6 7">
    <name type="scientific">Chryseosolibacter indicus</name>
    <dbReference type="NCBI Taxonomy" id="2782351"/>
    <lineage>
        <taxon>Bacteria</taxon>
        <taxon>Pseudomonadati</taxon>
        <taxon>Bacteroidota</taxon>
        <taxon>Cytophagia</taxon>
        <taxon>Cytophagales</taxon>
        <taxon>Chryseotaleaceae</taxon>
        <taxon>Chryseosolibacter</taxon>
    </lineage>
</organism>
<dbReference type="PROSITE" id="PS52016">
    <property type="entry name" value="TONB_DEPENDENT_REC_3"/>
    <property type="match status" value="1"/>
</dbReference>
<keyword evidence="6" id="KW-0675">Receptor</keyword>
<dbReference type="InterPro" id="IPR000531">
    <property type="entry name" value="Beta-barrel_TonB"/>
</dbReference>
<evidence type="ECO:0000256" key="2">
    <source>
        <dbReference type="RuleBase" id="RU003357"/>
    </source>
</evidence>
<keyword evidence="1" id="KW-1134">Transmembrane beta strand</keyword>
<dbReference type="NCBIfam" id="TIGR04056">
    <property type="entry name" value="OMP_RagA_SusC"/>
    <property type="match status" value="1"/>
</dbReference>
<keyword evidence="7" id="KW-1185">Reference proteome</keyword>
<keyword evidence="1" id="KW-0812">Transmembrane</keyword>
<evidence type="ECO:0000259" key="5">
    <source>
        <dbReference type="Pfam" id="PF07715"/>
    </source>
</evidence>
<dbReference type="InterPro" id="IPR023997">
    <property type="entry name" value="TonB-dep_OMP_SusC/RagA_CS"/>
</dbReference>
<accession>A0ABS5VT61</accession>
<dbReference type="Gene3D" id="2.170.130.10">
    <property type="entry name" value="TonB-dependent receptor, plug domain"/>
    <property type="match status" value="1"/>
</dbReference>
<dbReference type="Pfam" id="PF07715">
    <property type="entry name" value="Plug"/>
    <property type="match status" value="1"/>
</dbReference>
<proteinExistence type="inferred from homology"/>
<dbReference type="InterPro" id="IPR037066">
    <property type="entry name" value="Plug_dom_sf"/>
</dbReference>
<evidence type="ECO:0000259" key="4">
    <source>
        <dbReference type="Pfam" id="PF00593"/>
    </source>
</evidence>
<reference evidence="6 7" key="1">
    <citation type="submission" date="2021-05" db="EMBL/GenBank/DDBJ databases">
        <title>A Polyphasic approach of four new species of the genus Ohtaekwangia: Ohtaekwangia histidinii sp. nov., Ohtaekwangia cretensis sp. nov., Ohtaekwangia indiensis sp. nov., Ohtaekwangia reichenbachii sp. nov. from diverse environment.</title>
        <authorList>
            <person name="Octaviana S."/>
        </authorList>
    </citation>
    <scope>NUCLEOTIDE SEQUENCE [LARGE SCALE GENOMIC DNA]</scope>
    <source>
        <strain evidence="6 7">PWU20</strain>
    </source>
</reference>
<evidence type="ECO:0000313" key="6">
    <source>
        <dbReference type="EMBL" id="MBT1704620.1"/>
    </source>
</evidence>
<comment type="subcellular location">
    <subcellularLocation>
        <location evidence="1">Cell outer membrane</location>
        <topology evidence="1">Multi-pass membrane protein</topology>
    </subcellularLocation>
</comment>
<protein>
    <submittedName>
        <fullName evidence="6">TonB-dependent receptor</fullName>
    </submittedName>
</protein>
<name>A0ABS5VT61_9BACT</name>
<feature type="signal peptide" evidence="3">
    <location>
        <begin position="1"/>
        <end position="20"/>
    </location>
</feature>
<keyword evidence="1" id="KW-0813">Transport</keyword>
<dbReference type="Pfam" id="PF13715">
    <property type="entry name" value="CarbopepD_reg_2"/>
    <property type="match status" value="1"/>
</dbReference>
<keyword evidence="1" id="KW-0998">Cell outer membrane</keyword>
<keyword evidence="2" id="KW-0798">TonB box</keyword>
<dbReference type="Proteomes" id="UP000772618">
    <property type="component" value="Unassembled WGS sequence"/>
</dbReference>
<dbReference type="SUPFAM" id="SSF56935">
    <property type="entry name" value="Porins"/>
    <property type="match status" value="1"/>
</dbReference>
<dbReference type="Gene3D" id="2.60.40.1120">
    <property type="entry name" value="Carboxypeptidase-like, regulatory domain"/>
    <property type="match status" value="1"/>
</dbReference>
<dbReference type="SUPFAM" id="SSF49464">
    <property type="entry name" value="Carboxypeptidase regulatory domain-like"/>
    <property type="match status" value="1"/>
</dbReference>